<evidence type="ECO:0000313" key="1">
    <source>
        <dbReference type="EMBL" id="KAD5802800.1"/>
    </source>
</evidence>
<dbReference type="EMBL" id="SZYD01000007">
    <property type="protein sequence ID" value="KAD5802800.1"/>
    <property type="molecule type" value="Genomic_DNA"/>
</dbReference>
<proteinExistence type="predicted"/>
<reference evidence="1 2" key="1">
    <citation type="submission" date="2019-05" db="EMBL/GenBank/DDBJ databases">
        <title>Mikania micrantha, genome provides insights into the molecular mechanism of rapid growth.</title>
        <authorList>
            <person name="Liu B."/>
        </authorList>
    </citation>
    <scope>NUCLEOTIDE SEQUENCE [LARGE SCALE GENOMIC DNA]</scope>
    <source>
        <strain evidence="1">NLD-2019</strain>
        <tissue evidence="1">Leaf</tissue>
    </source>
</reference>
<gene>
    <name evidence="1" type="ORF">E3N88_14160</name>
</gene>
<organism evidence="1 2">
    <name type="scientific">Mikania micrantha</name>
    <name type="common">bitter vine</name>
    <dbReference type="NCBI Taxonomy" id="192012"/>
    <lineage>
        <taxon>Eukaryota</taxon>
        <taxon>Viridiplantae</taxon>
        <taxon>Streptophyta</taxon>
        <taxon>Embryophyta</taxon>
        <taxon>Tracheophyta</taxon>
        <taxon>Spermatophyta</taxon>
        <taxon>Magnoliopsida</taxon>
        <taxon>eudicotyledons</taxon>
        <taxon>Gunneridae</taxon>
        <taxon>Pentapetalae</taxon>
        <taxon>asterids</taxon>
        <taxon>campanulids</taxon>
        <taxon>Asterales</taxon>
        <taxon>Asteraceae</taxon>
        <taxon>Asteroideae</taxon>
        <taxon>Heliantheae alliance</taxon>
        <taxon>Eupatorieae</taxon>
        <taxon>Mikania</taxon>
    </lineage>
</organism>
<protein>
    <submittedName>
        <fullName evidence="1">Uncharacterized protein</fullName>
    </submittedName>
</protein>
<comment type="caution">
    <text evidence="1">The sequence shown here is derived from an EMBL/GenBank/DDBJ whole genome shotgun (WGS) entry which is preliminary data.</text>
</comment>
<keyword evidence="2" id="KW-1185">Reference proteome</keyword>
<dbReference type="Proteomes" id="UP000326396">
    <property type="component" value="Linkage Group LG15"/>
</dbReference>
<name>A0A5N6P0L8_9ASTR</name>
<evidence type="ECO:0000313" key="2">
    <source>
        <dbReference type="Proteomes" id="UP000326396"/>
    </source>
</evidence>
<sequence length="83" mass="9480">MESKGRSNDVLQSRNGREWAQNNKIGLLGLTNGPGETINKLVEAWFEDWKLEEPHLELDAITTLSIQHHSLFQEPLNLIWSPS</sequence>
<dbReference type="AlphaFoldDB" id="A0A5N6P0L8"/>
<accession>A0A5N6P0L8</accession>